<dbReference type="SUPFAM" id="SSF103473">
    <property type="entry name" value="MFS general substrate transporter"/>
    <property type="match status" value="1"/>
</dbReference>
<accession>A0ABW2KB80</accession>
<gene>
    <name evidence="3" type="ORF">ACFQRF_06030</name>
</gene>
<feature type="transmembrane region" description="Helical" evidence="2">
    <location>
        <begin position="55"/>
        <end position="78"/>
    </location>
</feature>
<keyword evidence="2" id="KW-0472">Membrane</keyword>
<dbReference type="RefSeq" id="WP_379869526.1">
    <property type="nucleotide sequence ID" value="NZ_JBHTBH010000002.1"/>
</dbReference>
<dbReference type="EMBL" id="JBHTBH010000002">
    <property type="protein sequence ID" value="MFC7327297.1"/>
    <property type="molecule type" value="Genomic_DNA"/>
</dbReference>
<dbReference type="Proteomes" id="UP001596540">
    <property type="component" value="Unassembled WGS sequence"/>
</dbReference>
<dbReference type="InterPro" id="IPR036259">
    <property type="entry name" value="MFS_trans_sf"/>
</dbReference>
<keyword evidence="2" id="KW-1133">Transmembrane helix</keyword>
<evidence type="ECO:0000313" key="3">
    <source>
        <dbReference type="EMBL" id="MFC7327297.1"/>
    </source>
</evidence>
<keyword evidence="4" id="KW-1185">Reference proteome</keyword>
<feature type="region of interest" description="Disordered" evidence="1">
    <location>
        <begin position="1"/>
        <end position="26"/>
    </location>
</feature>
<comment type="caution">
    <text evidence="3">The sequence shown here is derived from an EMBL/GenBank/DDBJ whole genome shotgun (WGS) entry which is preliminary data.</text>
</comment>
<name>A0ABW2KB80_9ACTN</name>
<proteinExistence type="predicted"/>
<organism evidence="3 4">
    <name type="scientific">Marinactinospora rubrisoli</name>
    <dbReference type="NCBI Taxonomy" id="2715399"/>
    <lineage>
        <taxon>Bacteria</taxon>
        <taxon>Bacillati</taxon>
        <taxon>Actinomycetota</taxon>
        <taxon>Actinomycetes</taxon>
        <taxon>Streptosporangiales</taxon>
        <taxon>Nocardiopsidaceae</taxon>
        <taxon>Marinactinospora</taxon>
    </lineage>
</organism>
<feature type="transmembrane region" description="Helical" evidence="2">
    <location>
        <begin position="29"/>
        <end position="49"/>
    </location>
</feature>
<evidence type="ECO:0000256" key="1">
    <source>
        <dbReference type="SAM" id="MobiDB-lite"/>
    </source>
</evidence>
<reference evidence="4" key="1">
    <citation type="journal article" date="2019" name="Int. J. Syst. Evol. Microbiol.">
        <title>The Global Catalogue of Microorganisms (GCM) 10K type strain sequencing project: providing services to taxonomists for standard genome sequencing and annotation.</title>
        <authorList>
            <consortium name="The Broad Institute Genomics Platform"/>
            <consortium name="The Broad Institute Genome Sequencing Center for Infectious Disease"/>
            <person name="Wu L."/>
            <person name="Ma J."/>
        </authorList>
    </citation>
    <scope>NUCLEOTIDE SEQUENCE [LARGE SCALE GENOMIC DNA]</scope>
    <source>
        <strain evidence="4">CGMCC 4.7382</strain>
    </source>
</reference>
<keyword evidence="2" id="KW-0812">Transmembrane</keyword>
<evidence type="ECO:0000256" key="2">
    <source>
        <dbReference type="SAM" id="Phobius"/>
    </source>
</evidence>
<sequence>MSSADDRPILGAQSEGGRLAPRRSHRGRWTSWAAVVVMIAGFTAAGLGLTLGPSWALVAGGTAVFLAGGAGALALGILRDVVLDEPRAEREEPHGTPWPRHQHANPARTRPQPPR</sequence>
<protein>
    <submittedName>
        <fullName evidence="3">Uncharacterized protein</fullName>
    </submittedName>
</protein>
<feature type="region of interest" description="Disordered" evidence="1">
    <location>
        <begin position="86"/>
        <end position="115"/>
    </location>
</feature>
<evidence type="ECO:0000313" key="4">
    <source>
        <dbReference type="Proteomes" id="UP001596540"/>
    </source>
</evidence>